<gene>
    <name evidence="13" type="ORF">JTE90_005857</name>
</gene>
<feature type="chain" id="PRO_5043708984" description="RING-type domain-containing protein" evidence="11">
    <location>
        <begin position="24"/>
        <end position="392"/>
    </location>
</feature>
<keyword evidence="7 10" id="KW-0472">Membrane</keyword>
<evidence type="ECO:0000313" key="14">
    <source>
        <dbReference type="Proteomes" id="UP000827092"/>
    </source>
</evidence>
<dbReference type="Pfam" id="PF02225">
    <property type="entry name" value="PA"/>
    <property type="match status" value="1"/>
</dbReference>
<keyword evidence="2 10" id="KW-0812">Transmembrane</keyword>
<dbReference type="Gene3D" id="3.50.30.30">
    <property type="match status" value="1"/>
</dbReference>
<dbReference type="PANTHER" id="PTHR45931">
    <property type="entry name" value="SI:CH211-59O9.10"/>
    <property type="match status" value="1"/>
</dbReference>
<dbReference type="Pfam" id="PF13639">
    <property type="entry name" value="zf-RING_2"/>
    <property type="match status" value="1"/>
</dbReference>
<dbReference type="InterPro" id="IPR051834">
    <property type="entry name" value="RING_finger_E3_ligase"/>
</dbReference>
<evidence type="ECO:0000256" key="4">
    <source>
        <dbReference type="ARBA" id="ARBA00022771"/>
    </source>
</evidence>
<keyword evidence="6 10" id="KW-1133">Transmembrane helix</keyword>
<keyword evidence="3" id="KW-0479">Metal-binding</keyword>
<evidence type="ECO:0000256" key="5">
    <source>
        <dbReference type="ARBA" id="ARBA00022833"/>
    </source>
</evidence>
<sequence>MKLLYLFAIYCVSLLILQNDVQATISIIDSYGKTVEQFPNRFATATYLYKKIDGYMEASIPPDACTEIYPPTFPQNYTLNKIVLINGTEECGFLTKVQNARSAGYDTAMLFDPYPGFFDYPNLSFPLDVSKVNINVVLISYDNAISVNNFLYHNISGKENFTIEIFRDMTPLENFYMYCIVVVLVSILGIVYQTLKCCVKEILRNWNAASNNETPPVFPDRLDAIRNEFRDLLSMFEQTAQRPSTANITTALRNLQRTFPSTKFSQEDDSFQKCVICYNDFQIGEMIRVLGCCHVYHASCIDDWFEEKNLLLTCPLCQQSFSLEVSSEHSSLVLTDSESAPLLNPTNDLPSTSGYEADNSYSPSNSEFCTPVGSVNEYDGFLAGDKGSVNSA</sequence>
<dbReference type="SUPFAM" id="SSF57850">
    <property type="entry name" value="RING/U-box"/>
    <property type="match status" value="1"/>
</dbReference>
<keyword evidence="4 8" id="KW-0863">Zinc-finger</keyword>
<protein>
    <recommendedName>
        <fullName evidence="12">RING-type domain-containing protein</fullName>
    </recommendedName>
</protein>
<organism evidence="13 14">
    <name type="scientific">Oedothorax gibbosus</name>
    <dbReference type="NCBI Taxonomy" id="931172"/>
    <lineage>
        <taxon>Eukaryota</taxon>
        <taxon>Metazoa</taxon>
        <taxon>Ecdysozoa</taxon>
        <taxon>Arthropoda</taxon>
        <taxon>Chelicerata</taxon>
        <taxon>Arachnida</taxon>
        <taxon>Araneae</taxon>
        <taxon>Araneomorphae</taxon>
        <taxon>Entelegynae</taxon>
        <taxon>Araneoidea</taxon>
        <taxon>Linyphiidae</taxon>
        <taxon>Erigoninae</taxon>
        <taxon>Oedothorax</taxon>
    </lineage>
</organism>
<name>A0AAV6UQ30_9ARAC</name>
<dbReference type="InterPro" id="IPR001841">
    <property type="entry name" value="Znf_RING"/>
</dbReference>
<feature type="compositionally biased region" description="Polar residues" evidence="9">
    <location>
        <begin position="344"/>
        <end position="368"/>
    </location>
</feature>
<dbReference type="PANTHER" id="PTHR45931:SF3">
    <property type="entry name" value="RING ZINC FINGER-CONTAINING PROTEIN"/>
    <property type="match status" value="1"/>
</dbReference>
<dbReference type="GO" id="GO:0008270">
    <property type="term" value="F:zinc ion binding"/>
    <property type="evidence" value="ECO:0007669"/>
    <property type="project" value="UniProtKB-KW"/>
</dbReference>
<dbReference type="GO" id="GO:0006511">
    <property type="term" value="P:ubiquitin-dependent protein catabolic process"/>
    <property type="evidence" value="ECO:0007669"/>
    <property type="project" value="TreeGrafter"/>
</dbReference>
<evidence type="ECO:0000256" key="6">
    <source>
        <dbReference type="ARBA" id="ARBA00022989"/>
    </source>
</evidence>
<comment type="caution">
    <text evidence="13">The sequence shown here is derived from an EMBL/GenBank/DDBJ whole genome shotgun (WGS) entry which is preliminary data.</text>
</comment>
<comment type="subcellular location">
    <subcellularLocation>
        <location evidence="1">Membrane</location>
    </subcellularLocation>
</comment>
<evidence type="ECO:0000256" key="8">
    <source>
        <dbReference type="PROSITE-ProRule" id="PRU00175"/>
    </source>
</evidence>
<dbReference type="SMART" id="SM00184">
    <property type="entry name" value="RING"/>
    <property type="match status" value="1"/>
</dbReference>
<evidence type="ECO:0000256" key="10">
    <source>
        <dbReference type="SAM" id="Phobius"/>
    </source>
</evidence>
<evidence type="ECO:0000256" key="3">
    <source>
        <dbReference type="ARBA" id="ARBA00022723"/>
    </source>
</evidence>
<dbReference type="Proteomes" id="UP000827092">
    <property type="component" value="Unassembled WGS sequence"/>
</dbReference>
<dbReference type="GO" id="GO:0061630">
    <property type="term" value="F:ubiquitin protein ligase activity"/>
    <property type="evidence" value="ECO:0007669"/>
    <property type="project" value="TreeGrafter"/>
</dbReference>
<evidence type="ECO:0000256" key="9">
    <source>
        <dbReference type="SAM" id="MobiDB-lite"/>
    </source>
</evidence>
<dbReference type="PROSITE" id="PS50089">
    <property type="entry name" value="ZF_RING_2"/>
    <property type="match status" value="1"/>
</dbReference>
<evidence type="ECO:0000256" key="7">
    <source>
        <dbReference type="ARBA" id="ARBA00023136"/>
    </source>
</evidence>
<keyword evidence="14" id="KW-1185">Reference proteome</keyword>
<dbReference type="InterPro" id="IPR013083">
    <property type="entry name" value="Znf_RING/FYVE/PHD"/>
</dbReference>
<evidence type="ECO:0000313" key="13">
    <source>
        <dbReference type="EMBL" id="KAG8186325.1"/>
    </source>
</evidence>
<evidence type="ECO:0000256" key="1">
    <source>
        <dbReference type="ARBA" id="ARBA00004370"/>
    </source>
</evidence>
<dbReference type="GO" id="GO:0005634">
    <property type="term" value="C:nucleus"/>
    <property type="evidence" value="ECO:0007669"/>
    <property type="project" value="TreeGrafter"/>
</dbReference>
<proteinExistence type="predicted"/>
<dbReference type="GO" id="GO:0016020">
    <property type="term" value="C:membrane"/>
    <property type="evidence" value="ECO:0007669"/>
    <property type="project" value="UniProtKB-SubCell"/>
</dbReference>
<dbReference type="EMBL" id="JAFNEN010000305">
    <property type="protein sequence ID" value="KAG8186325.1"/>
    <property type="molecule type" value="Genomic_DNA"/>
</dbReference>
<dbReference type="AlphaFoldDB" id="A0AAV6UQ30"/>
<dbReference type="InterPro" id="IPR003137">
    <property type="entry name" value="PA_domain"/>
</dbReference>
<evidence type="ECO:0000256" key="2">
    <source>
        <dbReference type="ARBA" id="ARBA00022692"/>
    </source>
</evidence>
<feature type="signal peptide" evidence="11">
    <location>
        <begin position="1"/>
        <end position="23"/>
    </location>
</feature>
<keyword evidence="5" id="KW-0862">Zinc</keyword>
<feature type="domain" description="RING-type" evidence="12">
    <location>
        <begin position="274"/>
        <end position="318"/>
    </location>
</feature>
<accession>A0AAV6UQ30</accession>
<feature type="region of interest" description="Disordered" evidence="9">
    <location>
        <begin position="343"/>
        <end position="368"/>
    </location>
</feature>
<evidence type="ECO:0000256" key="11">
    <source>
        <dbReference type="SAM" id="SignalP"/>
    </source>
</evidence>
<dbReference type="Gene3D" id="3.30.40.10">
    <property type="entry name" value="Zinc/RING finger domain, C3HC4 (zinc finger)"/>
    <property type="match status" value="1"/>
</dbReference>
<reference evidence="13 14" key="1">
    <citation type="journal article" date="2022" name="Nat. Ecol. Evol.">
        <title>A masculinizing supergene underlies an exaggerated male reproductive morph in a spider.</title>
        <authorList>
            <person name="Hendrickx F."/>
            <person name="De Corte Z."/>
            <person name="Sonet G."/>
            <person name="Van Belleghem S.M."/>
            <person name="Kostlbacher S."/>
            <person name="Vangestel C."/>
        </authorList>
    </citation>
    <scope>NUCLEOTIDE SEQUENCE [LARGE SCALE GENOMIC DNA]</scope>
    <source>
        <strain evidence="13">W744_W776</strain>
    </source>
</reference>
<feature type="transmembrane region" description="Helical" evidence="10">
    <location>
        <begin position="175"/>
        <end position="195"/>
    </location>
</feature>
<evidence type="ECO:0000259" key="12">
    <source>
        <dbReference type="PROSITE" id="PS50089"/>
    </source>
</evidence>
<keyword evidence="11" id="KW-0732">Signal</keyword>